<proteinExistence type="predicted"/>
<name>A0AAW4L6X9_9BACT</name>
<dbReference type="AlphaFoldDB" id="A0AAW4L6X9"/>
<dbReference type="PANTHER" id="PTHR46401">
    <property type="entry name" value="GLYCOSYLTRANSFERASE WBBK-RELATED"/>
    <property type="match status" value="1"/>
</dbReference>
<feature type="domain" description="Glycosyl transferase family 1" evidence="1">
    <location>
        <begin position="202"/>
        <end position="349"/>
    </location>
</feature>
<dbReference type="CDD" id="cd03801">
    <property type="entry name" value="GT4_PimA-like"/>
    <property type="match status" value="1"/>
</dbReference>
<protein>
    <submittedName>
        <fullName evidence="2">Glycosyltransferase family 4 protein</fullName>
    </submittedName>
</protein>
<dbReference type="SUPFAM" id="SSF53756">
    <property type="entry name" value="UDP-Glycosyltransferase/glycogen phosphorylase"/>
    <property type="match status" value="1"/>
</dbReference>
<dbReference type="PANTHER" id="PTHR46401:SF8">
    <property type="entry name" value="BLL6006 PROTEIN"/>
    <property type="match status" value="1"/>
</dbReference>
<evidence type="ECO:0000313" key="2">
    <source>
        <dbReference type="EMBL" id="MBT0663011.1"/>
    </source>
</evidence>
<dbReference type="RefSeq" id="WP_214169788.1">
    <property type="nucleotide sequence ID" value="NZ_JAHCVJ010000001.1"/>
</dbReference>
<dbReference type="Pfam" id="PF00534">
    <property type="entry name" value="Glycos_transf_1"/>
    <property type="match status" value="1"/>
</dbReference>
<organism evidence="2 3">
    <name type="scientific">Geoanaerobacter pelophilus</name>
    <dbReference type="NCBI Taxonomy" id="60036"/>
    <lineage>
        <taxon>Bacteria</taxon>
        <taxon>Pseudomonadati</taxon>
        <taxon>Thermodesulfobacteriota</taxon>
        <taxon>Desulfuromonadia</taxon>
        <taxon>Geobacterales</taxon>
        <taxon>Geobacteraceae</taxon>
        <taxon>Geoanaerobacter</taxon>
    </lineage>
</organism>
<sequence length="375" mass="42190">MKIAFMGLKTFPPEHGGMETMTSAIVAELIKDPQFSVTVLPLYCSSQQTGTENLKVVPLRVRNIPYLRSILGGFAGAIKVYRIKPDVIHLNGLENAYLLPLLRLVGLKVVLNIRGTKWTLSRWGGSRLRISNLPILAGMLFFKINMKFFSLWANKIVTVNDVSLSQMPPLARQKATVIYNSLDVHLDEDKDVLKRHALSPSGYLMFIGRLVPLKGVHYLIEAYSKINEPNLPLVIVGRFDKNNLYHAYLKQLAGGSDVRFIGAYYSNTAYTLIKHSRLMVLPSETEGMAVTILEAAILGTPILTSDIPENTKLWGDSIFYFQNKQSLELKNQLNTLIKNKLLCQSKVEAAFDIANNKFNHKKQMSKMLSVYRDCV</sequence>
<dbReference type="Proteomes" id="UP000811899">
    <property type="component" value="Unassembled WGS sequence"/>
</dbReference>
<gene>
    <name evidence="2" type="ORF">KI809_01755</name>
</gene>
<accession>A0AAW4L6X9</accession>
<evidence type="ECO:0000259" key="1">
    <source>
        <dbReference type="Pfam" id="PF00534"/>
    </source>
</evidence>
<evidence type="ECO:0000313" key="3">
    <source>
        <dbReference type="Proteomes" id="UP000811899"/>
    </source>
</evidence>
<dbReference type="Gene3D" id="3.40.50.2000">
    <property type="entry name" value="Glycogen Phosphorylase B"/>
    <property type="match status" value="2"/>
</dbReference>
<comment type="caution">
    <text evidence="2">The sequence shown here is derived from an EMBL/GenBank/DDBJ whole genome shotgun (WGS) entry which is preliminary data.</text>
</comment>
<dbReference type="EMBL" id="JAHCVJ010000001">
    <property type="protein sequence ID" value="MBT0663011.1"/>
    <property type="molecule type" value="Genomic_DNA"/>
</dbReference>
<keyword evidence="3" id="KW-1185">Reference proteome</keyword>
<dbReference type="InterPro" id="IPR001296">
    <property type="entry name" value="Glyco_trans_1"/>
</dbReference>
<reference evidence="2 3" key="1">
    <citation type="submission" date="2021-05" db="EMBL/GenBank/DDBJ databases">
        <title>The draft genome of Geobacter pelophilus DSM 12255.</title>
        <authorList>
            <person name="Xu Z."/>
            <person name="Masuda Y."/>
            <person name="Itoh H."/>
            <person name="Senoo K."/>
        </authorList>
    </citation>
    <scope>NUCLEOTIDE SEQUENCE [LARGE SCALE GENOMIC DNA]</scope>
    <source>
        <strain evidence="2 3">DSM 12255</strain>
    </source>
</reference>
<dbReference type="GO" id="GO:0016757">
    <property type="term" value="F:glycosyltransferase activity"/>
    <property type="evidence" value="ECO:0007669"/>
    <property type="project" value="InterPro"/>
</dbReference>